<feature type="non-terminal residue" evidence="2">
    <location>
        <position position="37"/>
    </location>
</feature>
<dbReference type="EMBL" id="BPLR01003461">
    <property type="protein sequence ID" value="GIX84892.1"/>
    <property type="molecule type" value="Genomic_DNA"/>
</dbReference>
<feature type="region of interest" description="Disordered" evidence="1">
    <location>
        <begin position="1"/>
        <end position="37"/>
    </location>
</feature>
<gene>
    <name evidence="2" type="ORF">CEXT_353941</name>
</gene>
<reference evidence="2 3" key="1">
    <citation type="submission" date="2021-06" db="EMBL/GenBank/DDBJ databases">
        <title>Caerostris extrusa draft genome.</title>
        <authorList>
            <person name="Kono N."/>
            <person name="Arakawa K."/>
        </authorList>
    </citation>
    <scope>NUCLEOTIDE SEQUENCE [LARGE SCALE GENOMIC DNA]</scope>
</reference>
<sequence length="37" mass="3996">MLVTEIHPEFITPERMDGGGWSAPGIVTDTPDPSADR</sequence>
<organism evidence="2 3">
    <name type="scientific">Caerostris extrusa</name>
    <name type="common">Bark spider</name>
    <name type="synonym">Caerostris bankana</name>
    <dbReference type="NCBI Taxonomy" id="172846"/>
    <lineage>
        <taxon>Eukaryota</taxon>
        <taxon>Metazoa</taxon>
        <taxon>Ecdysozoa</taxon>
        <taxon>Arthropoda</taxon>
        <taxon>Chelicerata</taxon>
        <taxon>Arachnida</taxon>
        <taxon>Araneae</taxon>
        <taxon>Araneomorphae</taxon>
        <taxon>Entelegynae</taxon>
        <taxon>Araneoidea</taxon>
        <taxon>Araneidae</taxon>
        <taxon>Caerostris</taxon>
    </lineage>
</organism>
<evidence type="ECO:0000313" key="3">
    <source>
        <dbReference type="Proteomes" id="UP001054945"/>
    </source>
</evidence>
<evidence type="ECO:0000256" key="1">
    <source>
        <dbReference type="SAM" id="MobiDB-lite"/>
    </source>
</evidence>
<keyword evidence="3" id="KW-1185">Reference proteome</keyword>
<feature type="compositionally biased region" description="Basic and acidic residues" evidence="1">
    <location>
        <begin position="1"/>
        <end position="17"/>
    </location>
</feature>
<accession>A0AAV4NJB3</accession>
<dbReference type="AlphaFoldDB" id="A0AAV4NJB3"/>
<protein>
    <submittedName>
        <fullName evidence="2">Uncharacterized protein</fullName>
    </submittedName>
</protein>
<comment type="caution">
    <text evidence="2">The sequence shown here is derived from an EMBL/GenBank/DDBJ whole genome shotgun (WGS) entry which is preliminary data.</text>
</comment>
<name>A0AAV4NJB3_CAEEX</name>
<evidence type="ECO:0000313" key="2">
    <source>
        <dbReference type="EMBL" id="GIX84892.1"/>
    </source>
</evidence>
<proteinExistence type="predicted"/>
<dbReference type="Proteomes" id="UP001054945">
    <property type="component" value="Unassembled WGS sequence"/>
</dbReference>